<name>A0A0T6B1T3_9SCAR</name>
<keyword evidence="1" id="KW-0175">Coiled coil</keyword>
<dbReference type="PANTHER" id="PTHR21448">
    <property type="entry name" value="SMOOTH MUSCLE MYOSIN HEAVY CHAIN-RELATED"/>
    <property type="match status" value="1"/>
</dbReference>
<dbReference type="EMBL" id="LJIG01016184">
    <property type="protein sequence ID" value="KRT81363.1"/>
    <property type="molecule type" value="Genomic_DNA"/>
</dbReference>
<evidence type="ECO:0000313" key="4">
    <source>
        <dbReference type="Proteomes" id="UP000051574"/>
    </source>
</evidence>
<dbReference type="GO" id="GO:0016020">
    <property type="term" value="C:membrane"/>
    <property type="evidence" value="ECO:0007669"/>
    <property type="project" value="TreeGrafter"/>
</dbReference>
<keyword evidence="4" id="KW-1185">Reference proteome</keyword>
<dbReference type="GO" id="GO:0005769">
    <property type="term" value="C:early endosome"/>
    <property type="evidence" value="ECO:0007669"/>
    <property type="project" value="TreeGrafter"/>
</dbReference>
<dbReference type="Proteomes" id="UP000051574">
    <property type="component" value="Unassembled WGS sequence"/>
</dbReference>
<dbReference type="PANTHER" id="PTHR21448:SF0">
    <property type="entry name" value="PROTEIN PHOSPHATASE 1 REGULATORY SUBUNIT 21"/>
    <property type="match status" value="1"/>
</dbReference>
<feature type="domain" description="Protein phosphatase 1 regulatory subunit 21 N-terminal" evidence="2">
    <location>
        <begin position="12"/>
        <end position="110"/>
    </location>
</feature>
<sequence length="249" mass="29324">MEKASDLEIKYQKLATEYSKIRSHATVLKKAVLDEQAKILELKEIMKGQEQKIRKHDQEMDSLTFRNGQLTKRIVVLQQELQSNSRGKKAKNKSNEHPIPANFSVIDEELHKKIVENAQLASTLADKDLEITNNLEKIHWLEDKVTSLQAKIDENQEVHKKEIERLEESYLQKYVNNDLEEDRKECDKCKKKEELEKQIMFWKQEAERWSTECEVLRQKPVSNEELTNYYESQLRTILDIQQAAVARSN</sequence>
<proteinExistence type="predicted"/>
<evidence type="ECO:0000313" key="3">
    <source>
        <dbReference type="EMBL" id="KRT81363.1"/>
    </source>
</evidence>
<feature type="coiled-coil region" evidence="1">
    <location>
        <begin position="149"/>
        <end position="212"/>
    </location>
</feature>
<dbReference type="InterPro" id="IPR040024">
    <property type="entry name" value="PPP1R21"/>
</dbReference>
<feature type="non-terminal residue" evidence="3">
    <location>
        <position position="249"/>
    </location>
</feature>
<comment type="caution">
    <text evidence="3">The sequence shown here is derived from an EMBL/GenBank/DDBJ whole genome shotgun (WGS) entry which is preliminary data.</text>
</comment>
<dbReference type="SMART" id="SM01254">
    <property type="entry name" value="KLRAQ"/>
    <property type="match status" value="1"/>
</dbReference>
<reference evidence="3 4" key="1">
    <citation type="submission" date="2015-09" db="EMBL/GenBank/DDBJ databases">
        <title>Draft genome of the scarab beetle Oryctes borbonicus.</title>
        <authorList>
            <person name="Meyer J.M."/>
            <person name="Markov G.V."/>
            <person name="Baskaran P."/>
            <person name="Herrmann M."/>
            <person name="Sommer R.J."/>
            <person name="Roedelsperger C."/>
        </authorList>
    </citation>
    <scope>NUCLEOTIDE SEQUENCE [LARGE SCALE GENOMIC DNA]</scope>
    <source>
        <strain evidence="3">OB123</strain>
        <tissue evidence="3">Whole animal</tissue>
    </source>
</reference>
<dbReference type="Pfam" id="PF10205">
    <property type="entry name" value="KLRAQ"/>
    <property type="match status" value="1"/>
</dbReference>
<dbReference type="InterPro" id="IPR019343">
    <property type="entry name" value="PPP1R21_N"/>
</dbReference>
<protein>
    <recommendedName>
        <fullName evidence="2">Protein phosphatase 1 regulatory subunit 21 N-terminal domain-containing protein</fullName>
    </recommendedName>
</protein>
<evidence type="ECO:0000259" key="2">
    <source>
        <dbReference type="SMART" id="SM01254"/>
    </source>
</evidence>
<evidence type="ECO:0000256" key="1">
    <source>
        <dbReference type="SAM" id="Coils"/>
    </source>
</evidence>
<dbReference type="OrthoDB" id="5566667at2759"/>
<organism evidence="3 4">
    <name type="scientific">Oryctes borbonicus</name>
    <dbReference type="NCBI Taxonomy" id="1629725"/>
    <lineage>
        <taxon>Eukaryota</taxon>
        <taxon>Metazoa</taxon>
        <taxon>Ecdysozoa</taxon>
        <taxon>Arthropoda</taxon>
        <taxon>Hexapoda</taxon>
        <taxon>Insecta</taxon>
        <taxon>Pterygota</taxon>
        <taxon>Neoptera</taxon>
        <taxon>Endopterygota</taxon>
        <taxon>Coleoptera</taxon>
        <taxon>Polyphaga</taxon>
        <taxon>Scarabaeiformia</taxon>
        <taxon>Scarabaeidae</taxon>
        <taxon>Dynastinae</taxon>
        <taxon>Oryctes</taxon>
    </lineage>
</organism>
<accession>A0A0T6B1T3</accession>
<gene>
    <name evidence="3" type="ORF">AMK59_6219</name>
</gene>
<dbReference type="AlphaFoldDB" id="A0A0T6B1T3"/>